<keyword evidence="3" id="KW-1185">Reference proteome</keyword>
<sequence>MSGITICLFTDWYICLHLPIGIFGLKEFSPLPPSSLTDTTSLSSSDSDRRELGIPTGRNGSSKEDISSSATSMSEAAKEMVEKALLTKPGGEDILEEYKSENSLMHRTRRQLVNLLASDLTERHG</sequence>
<name>A0A7J6CTX8_9TELE</name>
<accession>A0A7J6CTX8</accession>
<evidence type="ECO:0000313" key="3">
    <source>
        <dbReference type="Proteomes" id="UP000579812"/>
    </source>
</evidence>
<evidence type="ECO:0000256" key="1">
    <source>
        <dbReference type="SAM" id="MobiDB-lite"/>
    </source>
</evidence>
<organism evidence="2 3">
    <name type="scientific">Onychostoma macrolepis</name>
    <dbReference type="NCBI Taxonomy" id="369639"/>
    <lineage>
        <taxon>Eukaryota</taxon>
        <taxon>Metazoa</taxon>
        <taxon>Chordata</taxon>
        <taxon>Craniata</taxon>
        <taxon>Vertebrata</taxon>
        <taxon>Euteleostomi</taxon>
        <taxon>Actinopterygii</taxon>
        <taxon>Neopterygii</taxon>
        <taxon>Teleostei</taxon>
        <taxon>Ostariophysi</taxon>
        <taxon>Cypriniformes</taxon>
        <taxon>Cyprinidae</taxon>
        <taxon>Acrossocheilinae</taxon>
        <taxon>Onychostoma</taxon>
    </lineage>
</organism>
<protein>
    <submittedName>
        <fullName evidence="2">Uncharacterized protein</fullName>
    </submittedName>
</protein>
<evidence type="ECO:0000313" key="2">
    <source>
        <dbReference type="EMBL" id="KAF4110766.1"/>
    </source>
</evidence>
<comment type="caution">
    <text evidence="2">The sequence shown here is derived from an EMBL/GenBank/DDBJ whole genome shotgun (WGS) entry which is preliminary data.</text>
</comment>
<dbReference type="AlphaFoldDB" id="A0A7J6CTX8"/>
<gene>
    <name evidence="2" type="ORF">G5714_007797</name>
</gene>
<dbReference type="Proteomes" id="UP000579812">
    <property type="component" value="Unassembled WGS sequence"/>
</dbReference>
<feature type="compositionally biased region" description="Low complexity" evidence="1">
    <location>
        <begin position="34"/>
        <end position="45"/>
    </location>
</feature>
<feature type="region of interest" description="Disordered" evidence="1">
    <location>
        <begin position="33"/>
        <end position="78"/>
    </location>
</feature>
<dbReference type="EMBL" id="JAAMOB010000007">
    <property type="protein sequence ID" value="KAF4110766.1"/>
    <property type="molecule type" value="Genomic_DNA"/>
</dbReference>
<proteinExistence type="predicted"/>
<reference evidence="2 3" key="1">
    <citation type="submission" date="2020-04" db="EMBL/GenBank/DDBJ databases">
        <title>Chromosome-level genome assembly of a cyprinid fish Onychostoma macrolepis by integration of Nanopore Sequencing, Bionano and Hi-C technology.</title>
        <authorList>
            <person name="Wang D."/>
        </authorList>
    </citation>
    <scope>NUCLEOTIDE SEQUENCE [LARGE SCALE GENOMIC DNA]</scope>
    <source>
        <strain evidence="2">SWU-2019</strain>
        <tissue evidence="2">Muscle</tissue>
    </source>
</reference>